<keyword evidence="1" id="KW-1133">Transmembrane helix</keyword>
<feature type="transmembrane region" description="Helical" evidence="1">
    <location>
        <begin position="82"/>
        <end position="99"/>
    </location>
</feature>
<dbReference type="EMBL" id="FWFV01000004">
    <property type="protein sequence ID" value="SLN39581.1"/>
    <property type="molecule type" value="Genomic_DNA"/>
</dbReference>
<protein>
    <recommendedName>
        <fullName evidence="4">DUF599 domain-containing protein</fullName>
    </recommendedName>
</protein>
<keyword evidence="1" id="KW-0472">Membrane</keyword>
<dbReference type="STRING" id="315423.SAMN04488020_10457"/>
<organism evidence="2 3">
    <name type="scientific">Palleronia marisminoris</name>
    <dbReference type="NCBI Taxonomy" id="315423"/>
    <lineage>
        <taxon>Bacteria</taxon>
        <taxon>Pseudomonadati</taxon>
        <taxon>Pseudomonadota</taxon>
        <taxon>Alphaproteobacteria</taxon>
        <taxon>Rhodobacterales</taxon>
        <taxon>Roseobacteraceae</taxon>
        <taxon>Palleronia</taxon>
    </lineage>
</organism>
<dbReference type="Pfam" id="PF04654">
    <property type="entry name" value="DUF599"/>
    <property type="match status" value="1"/>
</dbReference>
<name>A0A1Y5SGG8_9RHOB</name>
<dbReference type="Proteomes" id="UP000193870">
    <property type="component" value="Unassembled WGS sequence"/>
</dbReference>
<sequence length="240" mass="26166">MVRLMSLIDRLLHLSPLDLVAVLLLLVGWQALSFWIEREDAAKPSVTVLMMTERREWMVQMVTRQPRIFDATILSTLRQGTTFFASTVVIAIGGVLAVIGNAEQIGGVAEELGAHATPVIYQVKLGFVALLLTESFLKFVWSNRLFGYCAVVMAAVPNDPDDPEALPRAARAAELNIRAAGNFNRGLRGLYVALAALAWLMGAVALILASLAVFWVIWSREYQSQPHAILSRPPGGAAKG</sequence>
<keyword evidence="3" id="KW-1185">Reference proteome</keyword>
<dbReference type="AlphaFoldDB" id="A0A1Y5SGG8"/>
<dbReference type="InterPro" id="IPR006747">
    <property type="entry name" value="DUF599"/>
</dbReference>
<keyword evidence="1" id="KW-0812">Transmembrane</keyword>
<dbReference type="PANTHER" id="PTHR31881:SF6">
    <property type="entry name" value="OS09G0494600 PROTEIN"/>
    <property type="match status" value="1"/>
</dbReference>
<evidence type="ECO:0000313" key="2">
    <source>
        <dbReference type="EMBL" id="SLN39581.1"/>
    </source>
</evidence>
<feature type="transmembrane region" description="Helical" evidence="1">
    <location>
        <begin position="190"/>
        <end position="218"/>
    </location>
</feature>
<evidence type="ECO:0000256" key="1">
    <source>
        <dbReference type="SAM" id="Phobius"/>
    </source>
</evidence>
<dbReference type="PANTHER" id="PTHR31881">
    <property type="match status" value="1"/>
</dbReference>
<evidence type="ECO:0008006" key="4">
    <source>
        <dbReference type="Google" id="ProtNLM"/>
    </source>
</evidence>
<accession>A0A1Y5SGG8</accession>
<gene>
    <name evidence="2" type="ORF">PAM7066_01680</name>
</gene>
<feature type="transmembrane region" description="Helical" evidence="1">
    <location>
        <begin position="12"/>
        <end position="36"/>
    </location>
</feature>
<evidence type="ECO:0000313" key="3">
    <source>
        <dbReference type="Proteomes" id="UP000193870"/>
    </source>
</evidence>
<reference evidence="2 3" key="1">
    <citation type="submission" date="2017-03" db="EMBL/GenBank/DDBJ databases">
        <authorList>
            <person name="Afonso C.L."/>
            <person name="Miller P.J."/>
            <person name="Scott M.A."/>
            <person name="Spackman E."/>
            <person name="Goraichik I."/>
            <person name="Dimitrov K.M."/>
            <person name="Suarez D.L."/>
            <person name="Swayne D.E."/>
        </authorList>
    </citation>
    <scope>NUCLEOTIDE SEQUENCE [LARGE SCALE GENOMIC DNA]</scope>
    <source>
        <strain evidence="2 3">CECT 7066</strain>
    </source>
</reference>
<proteinExistence type="predicted"/>